<name>A0A9D2S843_9FIRM</name>
<dbReference type="EMBL" id="DWXX01000087">
    <property type="protein sequence ID" value="HJB59010.1"/>
    <property type="molecule type" value="Genomic_DNA"/>
</dbReference>
<organism evidence="2 3">
    <name type="scientific">Candidatus Faecalibacterium faecipullorum</name>
    <dbReference type="NCBI Taxonomy" id="2838578"/>
    <lineage>
        <taxon>Bacteria</taxon>
        <taxon>Bacillati</taxon>
        <taxon>Bacillota</taxon>
        <taxon>Clostridia</taxon>
        <taxon>Eubacteriales</taxon>
        <taxon>Oscillospiraceae</taxon>
        <taxon>Faecalibacterium</taxon>
    </lineage>
</organism>
<feature type="non-terminal residue" evidence="2">
    <location>
        <position position="249"/>
    </location>
</feature>
<proteinExistence type="predicted"/>
<dbReference type="Proteomes" id="UP000824211">
    <property type="component" value="Unassembled WGS sequence"/>
</dbReference>
<feature type="chain" id="PRO_5039632068" description="Transglutaminase-like domain-containing protein" evidence="1">
    <location>
        <begin position="30"/>
        <end position="249"/>
    </location>
</feature>
<sequence length="249" mass="27142">MKGKWFRRAGALCCALALTALTALPQASAQSPYVNDYLAAHPDTAAALEMFTPSYYAAAYPDVAGAVGADPDALLQHYLTYGMQEGRTPYQGAAPGAPVFQPVPLEQLANLDSLKKKCSDEEFAQAYLVALGITSPIAMADLTREEQLYCVASILRDIFDSEGTYSMSADHYNDPYGYLVLHTASCAGCTRATGLCLSILGISYEHVNENQYSHQWCRVPMEDGSYWICDAYGLYCGPEPAPYLHPYLN</sequence>
<reference evidence="2" key="2">
    <citation type="submission" date="2021-04" db="EMBL/GenBank/DDBJ databases">
        <authorList>
            <person name="Gilroy R."/>
        </authorList>
    </citation>
    <scope>NUCLEOTIDE SEQUENCE</scope>
    <source>
        <strain evidence="2">ChiHjej9B8-13557</strain>
    </source>
</reference>
<feature type="signal peptide" evidence="1">
    <location>
        <begin position="1"/>
        <end position="29"/>
    </location>
</feature>
<dbReference type="AlphaFoldDB" id="A0A9D2S843"/>
<accession>A0A9D2S843</accession>
<evidence type="ECO:0008006" key="4">
    <source>
        <dbReference type="Google" id="ProtNLM"/>
    </source>
</evidence>
<evidence type="ECO:0000313" key="3">
    <source>
        <dbReference type="Proteomes" id="UP000824211"/>
    </source>
</evidence>
<protein>
    <recommendedName>
        <fullName evidence="4">Transglutaminase-like domain-containing protein</fullName>
    </recommendedName>
</protein>
<gene>
    <name evidence="2" type="ORF">H9771_05040</name>
</gene>
<comment type="caution">
    <text evidence="2">The sequence shown here is derived from an EMBL/GenBank/DDBJ whole genome shotgun (WGS) entry which is preliminary data.</text>
</comment>
<keyword evidence="1" id="KW-0732">Signal</keyword>
<evidence type="ECO:0000313" key="2">
    <source>
        <dbReference type="EMBL" id="HJB59010.1"/>
    </source>
</evidence>
<reference evidence="2" key="1">
    <citation type="journal article" date="2021" name="PeerJ">
        <title>Extensive microbial diversity within the chicken gut microbiome revealed by metagenomics and culture.</title>
        <authorList>
            <person name="Gilroy R."/>
            <person name="Ravi A."/>
            <person name="Getino M."/>
            <person name="Pursley I."/>
            <person name="Horton D.L."/>
            <person name="Alikhan N.F."/>
            <person name="Baker D."/>
            <person name="Gharbi K."/>
            <person name="Hall N."/>
            <person name="Watson M."/>
            <person name="Adriaenssens E.M."/>
            <person name="Foster-Nyarko E."/>
            <person name="Jarju S."/>
            <person name="Secka A."/>
            <person name="Antonio M."/>
            <person name="Oren A."/>
            <person name="Chaudhuri R.R."/>
            <person name="La Ragione R."/>
            <person name="Hildebrand F."/>
            <person name="Pallen M.J."/>
        </authorList>
    </citation>
    <scope>NUCLEOTIDE SEQUENCE</scope>
    <source>
        <strain evidence="2">ChiHjej9B8-13557</strain>
    </source>
</reference>
<evidence type="ECO:0000256" key="1">
    <source>
        <dbReference type="SAM" id="SignalP"/>
    </source>
</evidence>